<name>A0A9P1GZG4_9PEZI</name>
<evidence type="ECO:0000259" key="1">
    <source>
        <dbReference type="Pfam" id="PF00775"/>
    </source>
</evidence>
<keyword evidence="3" id="KW-1185">Reference proteome</keyword>
<comment type="caution">
    <text evidence="2">The sequence shown here is derived from an EMBL/GenBank/DDBJ whole genome shotgun (WGS) entry which is preliminary data.</text>
</comment>
<gene>
    <name evidence="2" type="ORF">PPNO1_LOCUS2416</name>
</gene>
<reference evidence="2" key="1">
    <citation type="submission" date="2022-11" db="EMBL/GenBank/DDBJ databases">
        <authorList>
            <person name="Scott C."/>
            <person name="Bruce N."/>
        </authorList>
    </citation>
    <scope>NUCLEOTIDE SEQUENCE</scope>
</reference>
<feature type="domain" description="Intradiol ring-cleavage dioxygenases" evidence="1">
    <location>
        <begin position="13"/>
        <end position="108"/>
    </location>
</feature>
<sequence length="888" mass="100252">MKRKRNLQDVTGEEVRQDIFEDQEGVPFALDLQVIDVTSCTPVKDAYVEIWSANSTGVYSGIVSNLNGAGLRDAANLETTFLRGIQKTDEDGAVQFHTLFPGFYTGRAVHVHIMVHVNAEVHENGTIIDQTPSHVGQIYFDQDLITSVRAVAPYSTNQQQFMQNSADYVLRLEPAGSDPFVHYALVGEEAAAGVVGWFTVGIDPVAAREVAAATNRMEGGSKHIFLLVGEAILQFRQSYPAHDGHLDKCNNMLERLPNELWMSVIAQITDRRDLNSLSQVSKTLHDRTIPFLYRDLTVRPLSESDFGDIDVSKLLETNSSERKPLVYTTSFRIVAGFVTRIKRRCMHHDGETWDAEVDIDYDTSDKSHVWASIERAAEHPTLRHLADRVVSLISCFSDGHLRSFTWNLGLCVPARLLGCDGYLTQHQSGIESIRLITDASCPLGDGSLTLDQFKRLKVLSWIGLRAEDEFESLERVLANRAHHLVELELDFLNWKELEVLWEDGLGFDAHPFETLLLEIPCNSARCSFPVLQRLSLSNLDLRSDTQMMASALNSPHLRSLTLRQCPGWSRFVQYLLGDTGQLHFQSLEVQNTLLGDDAVDFNYNEVIQTILESLVGVEDIYLSLWNPRSPRTLWDTLQRHTETLKRFIFQARTSNIYDESETFVAEIDAKNMGIVSPALLGTVFPFGETCEDEGDDEWFNETYPNPLNKLNLECIGLACGPHRLQEVLKPFAEKTCLRILHARQSGADIKRRVSWVFDTKKADAAYFAGQPPGKHVLPGADPFCWASLPGRNNAVTVRVLTRDFLNFATWVFGPNGISSLEILAYGDFSCHGRYLANSFMLRRKKPTEDGQMPWKWHDPERERHFEIEDLLHRHAGFLEACPTDTLLE</sequence>
<dbReference type="SUPFAM" id="SSF52047">
    <property type="entry name" value="RNI-like"/>
    <property type="match status" value="1"/>
</dbReference>
<dbReference type="SUPFAM" id="SSF49482">
    <property type="entry name" value="Aromatic compound dioxygenase"/>
    <property type="match status" value="1"/>
</dbReference>
<organism evidence="2 3">
    <name type="scientific">Parascedosporium putredinis</name>
    <dbReference type="NCBI Taxonomy" id="1442378"/>
    <lineage>
        <taxon>Eukaryota</taxon>
        <taxon>Fungi</taxon>
        <taxon>Dikarya</taxon>
        <taxon>Ascomycota</taxon>
        <taxon>Pezizomycotina</taxon>
        <taxon>Sordariomycetes</taxon>
        <taxon>Hypocreomycetidae</taxon>
        <taxon>Microascales</taxon>
        <taxon>Microascaceae</taxon>
        <taxon>Parascedosporium</taxon>
    </lineage>
</organism>
<evidence type="ECO:0000313" key="2">
    <source>
        <dbReference type="EMBL" id="CAI4212662.1"/>
    </source>
</evidence>
<dbReference type="OrthoDB" id="1720422at2759"/>
<dbReference type="PANTHER" id="PTHR34315">
    <property type="match status" value="1"/>
</dbReference>
<protein>
    <recommendedName>
        <fullName evidence="1">Intradiol ring-cleavage dioxygenases domain-containing protein</fullName>
    </recommendedName>
</protein>
<dbReference type="Gene3D" id="2.60.130.10">
    <property type="entry name" value="Aromatic compound dioxygenase"/>
    <property type="match status" value="1"/>
</dbReference>
<proteinExistence type="predicted"/>
<dbReference type="Pfam" id="PF00775">
    <property type="entry name" value="Dioxygenase_C"/>
    <property type="match status" value="1"/>
</dbReference>
<dbReference type="InterPro" id="IPR000627">
    <property type="entry name" value="Intradiol_dOase_C"/>
</dbReference>
<dbReference type="EMBL" id="CALLCH030000005">
    <property type="protein sequence ID" value="CAI4212662.1"/>
    <property type="molecule type" value="Genomic_DNA"/>
</dbReference>
<dbReference type="AlphaFoldDB" id="A0A9P1GZG4"/>
<evidence type="ECO:0000313" key="3">
    <source>
        <dbReference type="Proteomes" id="UP000838763"/>
    </source>
</evidence>
<dbReference type="GO" id="GO:0016702">
    <property type="term" value="F:oxidoreductase activity, acting on single donors with incorporation of molecular oxygen, incorporation of two atoms of oxygen"/>
    <property type="evidence" value="ECO:0007669"/>
    <property type="project" value="InterPro"/>
</dbReference>
<dbReference type="InterPro" id="IPR015889">
    <property type="entry name" value="Intradiol_dOase_core"/>
</dbReference>
<dbReference type="PANTHER" id="PTHR34315:SF1">
    <property type="entry name" value="INTRADIOL RING-CLEAVAGE DIOXYGENASES DOMAIN-CONTAINING PROTEIN-RELATED"/>
    <property type="match status" value="1"/>
</dbReference>
<dbReference type="Proteomes" id="UP000838763">
    <property type="component" value="Unassembled WGS sequence"/>
</dbReference>
<accession>A0A9P1GZG4</accession>
<dbReference type="GO" id="GO:0008199">
    <property type="term" value="F:ferric iron binding"/>
    <property type="evidence" value="ECO:0007669"/>
    <property type="project" value="InterPro"/>
</dbReference>
<dbReference type="CDD" id="cd03457">
    <property type="entry name" value="intradiol_dioxygenase_like"/>
    <property type="match status" value="1"/>
</dbReference>